<gene>
    <name evidence="4" type="ORF">NCGR_LOCUS61412</name>
</gene>
<accession>A0A811S8Q4</accession>
<feature type="compositionally biased region" description="Gly residues" evidence="3">
    <location>
        <begin position="9"/>
        <end position="18"/>
    </location>
</feature>
<dbReference type="PANTHER" id="PTHR33172">
    <property type="entry name" value="OS08G0516900 PROTEIN"/>
    <property type="match status" value="1"/>
</dbReference>
<evidence type="ECO:0000256" key="3">
    <source>
        <dbReference type="SAM" id="MobiDB-lite"/>
    </source>
</evidence>
<evidence type="ECO:0000313" key="5">
    <source>
        <dbReference type="Proteomes" id="UP000604825"/>
    </source>
</evidence>
<comment type="subcellular location">
    <subcellularLocation>
        <location evidence="1">Nucleus</location>
    </subcellularLocation>
</comment>
<evidence type="ECO:0000256" key="1">
    <source>
        <dbReference type="ARBA" id="ARBA00004123"/>
    </source>
</evidence>
<sequence>MPIISECGWRGGGGGGSGSSSFGRRGQCSSPAASYRSLSSARRGSDSRAGVLQCGEVESDEEVQSSYKGPFDTMDALQGALPNKRKGVFKFYNGKTNSVADTAQPAKDIANPVNPYPKKRKGFLPFGFSWTKPWSKGSRSRRGATSSSKNFRKTLSAALTGSAQGNSSGGGNEHQDCQEPARHCLRLHRRPNVPAVSASPPGPGALRSQAQLISVQMRSVSVGVEDVAESTASVQKRRKSLQ</sequence>
<name>A0A811S8Q4_9POAL</name>
<feature type="compositionally biased region" description="Basic and acidic residues" evidence="3">
    <location>
        <begin position="173"/>
        <end position="182"/>
    </location>
</feature>
<evidence type="ECO:0000256" key="2">
    <source>
        <dbReference type="ARBA" id="ARBA00023242"/>
    </source>
</evidence>
<dbReference type="AlphaFoldDB" id="A0A811S8Q4"/>
<feature type="region of interest" description="Disordered" evidence="3">
    <location>
        <begin position="134"/>
        <end position="207"/>
    </location>
</feature>
<feature type="region of interest" description="Disordered" evidence="3">
    <location>
        <begin position="1"/>
        <end position="57"/>
    </location>
</feature>
<feature type="compositionally biased region" description="Low complexity" evidence="3">
    <location>
        <begin position="19"/>
        <end position="50"/>
    </location>
</feature>
<dbReference type="Proteomes" id="UP000604825">
    <property type="component" value="Unassembled WGS sequence"/>
</dbReference>
<dbReference type="GO" id="GO:0005634">
    <property type="term" value="C:nucleus"/>
    <property type="evidence" value="ECO:0007669"/>
    <property type="project" value="UniProtKB-SubCell"/>
</dbReference>
<reference evidence="4" key="1">
    <citation type="submission" date="2020-10" db="EMBL/GenBank/DDBJ databases">
        <authorList>
            <person name="Han B."/>
            <person name="Lu T."/>
            <person name="Zhao Q."/>
            <person name="Huang X."/>
            <person name="Zhao Y."/>
        </authorList>
    </citation>
    <scope>NUCLEOTIDE SEQUENCE</scope>
</reference>
<dbReference type="InterPro" id="IPR051992">
    <property type="entry name" value="OxStress_Response_Reg"/>
</dbReference>
<organism evidence="4 5">
    <name type="scientific">Miscanthus lutarioriparius</name>
    <dbReference type="NCBI Taxonomy" id="422564"/>
    <lineage>
        <taxon>Eukaryota</taxon>
        <taxon>Viridiplantae</taxon>
        <taxon>Streptophyta</taxon>
        <taxon>Embryophyta</taxon>
        <taxon>Tracheophyta</taxon>
        <taxon>Spermatophyta</taxon>
        <taxon>Magnoliopsida</taxon>
        <taxon>Liliopsida</taxon>
        <taxon>Poales</taxon>
        <taxon>Poaceae</taxon>
        <taxon>PACMAD clade</taxon>
        <taxon>Panicoideae</taxon>
        <taxon>Andropogonodae</taxon>
        <taxon>Andropogoneae</taxon>
        <taxon>Saccharinae</taxon>
        <taxon>Miscanthus</taxon>
    </lineage>
</organism>
<proteinExistence type="predicted"/>
<dbReference type="EMBL" id="CAJGYO010000018">
    <property type="protein sequence ID" value="CAD6337314.1"/>
    <property type="molecule type" value="Genomic_DNA"/>
</dbReference>
<evidence type="ECO:0000313" key="4">
    <source>
        <dbReference type="EMBL" id="CAD6337314.1"/>
    </source>
</evidence>
<keyword evidence="2" id="KW-0539">Nucleus</keyword>
<dbReference type="GO" id="GO:0006950">
    <property type="term" value="P:response to stress"/>
    <property type="evidence" value="ECO:0007669"/>
    <property type="project" value="UniProtKB-ARBA"/>
</dbReference>
<dbReference type="OrthoDB" id="691484at2759"/>
<protein>
    <submittedName>
        <fullName evidence="4">Uncharacterized protein</fullName>
    </submittedName>
</protein>
<comment type="caution">
    <text evidence="4">The sequence shown here is derived from an EMBL/GenBank/DDBJ whole genome shotgun (WGS) entry which is preliminary data.</text>
</comment>
<dbReference type="PANTHER" id="PTHR33172:SF11">
    <property type="entry name" value="DUF3741 DOMAIN-CONTAINING PROTEIN"/>
    <property type="match status" value="1"/>
</dbReference>
<keyword evidence="5" id="KW-1185">Reference proteome</keyword>